<dbReference type="Pfam" id="PF13414">
    <property type="entry name" value="TPR_11"/>
    <property type="match status" value="1"/>
</dbReference>
<reference evidence="3 4" key="1">
    <citation type="submission" date="2018-06" db="EMBL/GenBank/DDBJ databases">
        <title>Extensive metabolic versatility and redundancy in microbially diverse, dynamic hydrothermal sediments.</title>
        <authorList>
            <person name="Dombrowski N."/>
            <person name="Teske A."/>
            <person name="Baker B.J."/>
        </authorList>
    </citation>
    <scope>NUCLEOTIDE SEQUENCE [LARGE SCALE GENOMIC DNA]</scope>
    <source>
        <strain evidence="3">B36_G15</strain>
    </source>
</reference>
<dbReference type="PANTHER" id="PTHR12558">
    <property type="entry name" value="CELL DIVISION CYCLE 16,23,27"/>
    <property type="match status" value="1"/>
</dbReference>
<comment type="caution">
    <text evidence="3">The sequence shown here is derived from an EMBL/GenBank/DDBJ whole genome shotgun (WGS) entry which is preliminary data.</text>
</comment>
<dbReference type="InterPro" id="IPR019734">
    <property type="entry name" value="TPR_rpt"/>
</dbReference>
<keyword evidence="1" id="KW-0802">TPR repeat</keyword>
<dbReference type="PANTHER" id="PTHR12558:SF13">
    <property type="entry name" value="CELL DIVISION CYCLE PROTEIN 27 HOMOLOG"/>
    <property type="match status" value="1"/>
</dbReference>
<protein>
    <recommendedName>
        <fullName evidence="5">Tetratricopeptide repeat protein</fullName>
    </recommendedName>
</protein>
<dbReference type="SMART" id="SM00028">
    <property type="entry name" value="TPR"/>
    <property type="match status" value="2"/>
</dbReference>
<sequence>MEERELDVLLELGQSYLLNRQYSEAINKFKEALKINPRDPELYYHLGLAYEGAGEFEEAKKMYLNVLELDKNNDAAERRLRQITSRKTKAPKQPSQPPGG</sequence>
<proteinExistence type="predicted"/>
<feature type="repeat" description="TPR" evidence="1">
    <location>
        <begin position="6"/>
        <end position="39"/>
    </location>
</feature>
<dbReference type="InterPro" id="IPR011990">
    <property type="entry name" value="TPR-like_helical_dom_sf"/>
</dbReference>
<evidence type="ECO:0000256" key="1">
    <source>
        <dbReference type="PROSITE-ProRule" id="PRU00339"/>
    </source>
</evidence>
<feature type="region of interest" description="Disordered" evidence="2">
    <location>
        <begin position="80"/>
        <end position="100"/>
    </location>
</feature>
<accession>A0A660SIB1</accession>
<evidence type="ECO:0008006" key="5">
    <source>
        <dbReference type="Google" id="ProtNLM"/>
    </source>
</evidence>
<dbReference type="Proteomes" id="UP000268469">
    <property type="component" value="Unassembled WGS sequence"/>
</dbReference>
<dbReference type="AlphaFoldDB" id="A0A660SIB1"/>
<dbReference type="Gene3D" id="1.25.40.10">
    <property type="entry name" value="Tetratricopeptide repeat domain"/>
    <property type="match status" value="1"/>
</dbReference>
<organism evidence="3 4">
    <name type="scientific">candidate division WOR-3 bacterium</name>
    <dbReference type="NCBI Taxonomy" id="2052148"/>
    <lineage>
        <taxon>Bacteria</taxon>
        <taxon>Bacteria division WOR-3</taxon>
    </lineage>
</organism>
<evidence type="ECO:0000313" key="3">
    <source>
        <dbReference type="EMBL" id="RKX69761.1"/>
    </source>
</evidence>
<name>A0A660SIB1_UNCW3</name>
<dbReference type="SUPFAM" id="SSF48452">
    <property type="entry name" value="TPR-like"/>
    <property type="match status" value="1"/>
</dbReference>
<evidence type="ECO:0000313" key="4">
    <source>
        <dbReference type="Proteomes" id="UP000268469"/>
    </source>
</evidence>
<dbReference type="PROSITE" id="PS50005">
    <property type="entry name" value="TPR"/>
    <property type="match status" value="2"/>
</dbReference>
<dbReference type="EMBL" id="QNBE01000067">
    <property type="protein sequence ID" value="RKX69761.1"/>
    <property type="molecule type" value="Genomic_DNA"/>
</dbReference>
<dbReference type="PROSITE" id="PS50293">
    <property type="entry name" value="TPR_REGION"/>
    <property type="match status" value="2"/>
</dbReference>
<gene>
    <name evidence="3" type="ORF">DRP53_07205</name>
</gene>
<feature type="repeat" description="TPR" evidence="1">
    <location>
        <begin position="40"/>
        <end position="73"/>
    </location>
</feature>
<evidence type="ECO:0000256" key="2">
    <source>
        <dbReference type="SAM" id="MobiDB-lite"/>
    </source>
</evidence>